<dbReference type="Gene3D" id="2.60.40.3210">
    <property type="entry name" value="Zona pellucida, ZP-N domain"/>
    <property type="match status" value="1"/>
</dbReference>
<dbReference type="GeneID" id="107270055"/>
<feature type="domain" description="ZP" evidence="4">
    <location>
        <begin position="368"/>
        <end position="620"/>
    </location>
</feature>
<keyword evidence="1" id="KW-1015">Disulfide bond</keyword>
<evidence type="ECO:0000259" key="4">
    <source>
        <dbReference type="PROSITE" id="PS51034"/>
    </source>
</evidence>
<feature type="compositionally biased region" description="Polar residues" evidence="2">
    <location>
        <begin position="138"/>
        <end position="166"/>
    </location>
</feature>
<dbReference type="InterPro" id="IPR055355">
    <property type="entry name" value="ZP-C"/>
</dbReference>
<reference evidence="6" key="1">
    <citation type="submission" date="2025-08" db="UniProtKB">
        <authorList>
            <consortium name="RefSeq"/>
        </authorList>
    </citation>
    <scope>IDENTIFICATION</scope>
</reference>
<dbReference type="PANTHER" id="PTHR46560:SF4">
    <property type="entry name" value="DUSKY"/>
    <property type="match status" value="1"/>
</dbReference>
<keyword evidence="3" id="KW-0812">Transmembrane</keyword>
<dbReference type="Pfam" id="PF25057">
    <property type="entry name" value="CUT_N"/>
    <property type="match status" value="1"/>
</dbReference>
<feature type="region of interest" description="Disordered" evidence="2">
    <location>
        <begin position="93"/>
        <end position="204"/>
    </location>
</feature>
<evidence type="ECO:0000256" key="3">
    <source>
        <dbReference type="SAM" id="Phobius"/>
    </source>
</evidence>
<feature type="compositionally biased region" description="Polar residues" evidence="2">
    <location>
        <begin position="336"/>
        <end position="347"/>
    </location>
</feature>
<feature type="compositionally biased region" description="Low complexity" evidence="2">
    <location>
        <begin position="167"/>
        <end position="185"/>
    </location>
</feature>
<feature type="region of interest" description="Disordered" evidence="2">
    <location>
        <begin position="289"/>
        <end position="359"/>
    </location>
</feature>
<dbReference type="RefSeq" id="XP_024943456.1">
    <property type="nucleotide sequence ID" value="XM_025087688.1"/>
</dbReference>
<evidence type="ECO:0000256" key="2">
    <source>
        <dbReference type="SAM" id="MobiDB-lite"/>
    </source>
</evidence>
<dbReference type="InterPro" id="IPR001507">
    <property type="entry name" value="ZP_dom"/>
</dbReference>
<dbReference type="Gene3D" id="2.60.40.4100">
    <property type="entry name" value="Zona pellucida, ZP-C domain"/>
    <property type="match status" value="1"/>
</dbReference>
<protein>
    <submittedName>
        <fullName evidence="6">Uncharacterized protein LOC107270055 isoform X1</fullName>
    </submittedName>
</protein>
<feature type="compositionally biased region" description="Polar residues" evidence="2">
    <location>
        <begin position="121"/>
        <end position="131"/>
    </location>
</feature>
<name>A0AAJ7RNB6_CEPCN</name>
<dbReference type="Proteomes" id="UP000694920">
    <property type="component" value="Unplaced"/>
</dbReference>
<evidence type="ECO:0000256" key="1">
    <source>
        <dbReference type="ARBA" id="ARBA00023157"/>
    </source>
</evidence>
<dbReference type="Pfam" id="PF00100">
    <property type="entry name" value="Zona_pellucida"/>
    <property type="match status" value="1"/>
</dbReference>
<evidence type="ECO:0000313" key="6">
    <source>
        <dbReference type="RefSeq" id="XP_024943456.1"/>
    </source>
</evidence>
<feature type="compositionally biased region" description="Low complexity" evidence="2">
    <location>
        <begin position="218"/>
        <end position="238"/>
    </location>
</feature>
<accession>A0AAJ7RNB6</accession>
<feature type="compositionally biased region" description="Low complexity" evidence="2">
    <location>
        <begin position="289"/>
        <end position="317"/>
    </location>
</feature>
<dbReference type="InterPro" id="IPR042235">
    <property type="entry name" value="ZP-C_dom"/>
</dbReference>
<dbReference type="InterPro" id="IPR056953">
    <property type="entry name" value="CUT_N"/>
</dbReference>
<dbReference type="PROSITE" id="PS51034">
    <property type="entry name" value="ZP_2"/>
    <property type="match status" value="1"/>
</dbReference>
<sequence length="729" mass="78395">MYLPYVERIEQTEISSRESNSKYMDNCRMRLITATLVAVLVSAVTTQERHALFVRKSASHSRAVRAAPDTPADVMARNILEWIQGIYRQGTRKIRQQSEPNAYLPPYSTQRPIERPRPFQPASTPPQQTYSPPDVQYQKPSSQPSYGASSLPTSRPTYIPPATNQQSASSGFGASVGFSSSAGYSPQSIPTSAPPSYSGSGQSTAGFSSLASVGFSSSAASGYPSSPSSGYPSSAPASTTLQPPVNVGYPSASSTYLPPTNTGYPSINKQTSKSATPVVSFPSTTYGYPLSSSPSPGFPTPGSTSESGGYPSSVAPSPSLPSPVPGDTGANGEDGSATSGTGTSVDVNTDGGDDDLKHPPHIHNIDVECSKTMMTINIEFNREFDGVIYSKGYYTNPDCRYVSQNSGQKEYSFTVSLDSCGTQFINDFEGEAGQAYLENVLVLQNEPGIQEVWDTVRRVRCLWEGNINKALSVSLSVDMLNQEIVTFSGDTASARLDIQTGRGPFAPAADGLVKIGEIMTLVVSVEGDPGFDLQVRDCIARDESSTNTVQLTDERGCILKPKLFGAFQKTRDTGNTGASIIAYAFFQAFKFPDVMDLFIECNVELCKTDCDACPDPNQQIEPRKRRDVTYAASNITGGALSDPVRVSRGFKVIMPDDLSQASVQALEKMEMTIDEISQIRNVCMSHGGFYAMFSLLLSFLVITTISTAILYLKLQKIRTAKGSDLPKGH</sequence>
<feature type="transmembrane region" description="Helical" evidence="3">
    <location>
        <begin position="689"/>
        <end position="712"/>
    </location>
</feature>
<dbReference type="SMART" id="SM00241">
    <property type="entry name" value="ZP"/>
    <property type="match status" value="1"/>
</dbReference>
<gene>
    <name evidence="6" type="primary">LOC107270055</name>
</gene>
<feature type="region of interest" description="Disordered" evidence="2">
    <location>
        <begin position="218"/>
        <end position="253"/>
    </location>
</feature>
<keyword evidence="3" id="KW-0472">Membrane</keyword>
<dbReference type="AlphaFoldDB" id="A0AAJ7RNB6"/>
<dbReference type="PANTHER" id="PTHR46560">
    <property type="entry name" value="CYPHER, ISOFORM B"/>
    <property type="match status" value="1"/>
</dbReference>
<evidence type="ECO:0000313" key="5">
    <source>
        <dbReference type="Proteomes" id="UP000694920"/>
    </source>
</evidence>
<organism evidence="5 6">
    <name type="scientific">Cephus cinctus</name>
    <name type="common">Wheat stem sawfly</name>
    <dbReference type="NCBI Taxonomy" id="211228"/>
    <lineage>
        <taxon>Eukaryota</taxon>
        <taxon>Metazoa</taxon>
        <taxon>Ecdysozoa</taxon>
        <taxon>Arthropoda</taxon>
        <taxon>Hexapoda</taxon>
        <taxon>Insecta</taxon>
        <taxon>Pterygota</taxon>
        <taxon>Neoptera</taxon>
        <taxon>Endopterygota</taxon>
        <taxon>Hymenoptera</taxon>
        <taxon>Cephoidea</taxon>
        <taxon>Cephidae</taxon>
        <taxon>Cephus</taxon>
    </lineage>
</organism>
<keyword evidence="3" id="KW-1133">Transmembrane helix</keyword>
<feature type="compositionally biased region" description="Polar residues" evidence="2">
    <location>
        <begin position="186"/>
        <end position="204"/>
    </location>
</feature>
<proteinExistence type="predicted"/>
<keyword evidence="5" id="KW-1185">Reference proteome</keyword>